<dbReference type="InterPro" id="IPR000847">
    <property type="entry name" value="LysR_HTH_N"/>
</dbReference>
<dbReference type="PROSITE" id="PS50931">
    <property type="entry name" value="HTH_LYSR"/>
    <property type="match status" value="1"/>
</dbReference>
<dbReference type="SUPFAM" id="SSF53850">
    <property type="entry name" value="Periplasmic binding protein-like II"/>
    <property type="match status" value="1"/>
</dbReference>
<sequence length="322" mass="34610">MLRFTLRQCTYFRTVATHGGIAQAARVLNISQPSVAQAIEKLEDVTGLVLFDRHHARGLTLTMQGRIFLQHATRLEQQAEQVQREAAALAAETAGEIRLGIFATLSPFYSAGLIRGFAVAAPGVVVQPREMSLAELPEAARTGSIDVAVTYDRGAALDGLAVATLAELRPMVVLAADHPLAKGQSIALADLRDERYVMLEGPGSRAYFEELLAEHGLAPAMSYVSSSLEAVRSAVAAGFGFTLLVMRPPSSLTYDGREVKTLTISDDVRPLRIVLASRDVAHPGQILRQFTDHATAYFSETCGDVGSRARKSLANKPISLGL</sequence>
<keyword evidence="7" id="KW-1185">Reference proteome</keyword>
<feature type="domain" description="HTH lysR-type" evidence="5">
    <location>
        <begin position="4"/>
        <end position="62"/>
    </location>
</feature>
<dbReference type="InterPro" id="IPR005119">
    <property type="entry name" value="LysR_subst-bd"/>
</dbReference>
<organism evidence="6 7">
    <name type="scientific">Lichenifustis flavocetrariae</name>
    <dbReference type="NCBI Taxonomy" id="2949735"/>
    <lineage>
        <taxon>Bacteria</taxon>
        <taxon>Pseudomonadati</taxon>
        <taxon>Pseudomonadota</taxon>
        <taxon>Alphaproteobacteria</taxon>
        <taxon>Hyphomicrobiales</taxon>
        <taxon>Lichenihabitantaceae</taxon>
        <taxon>Lichenifustis</taxon>
    </lineage>
</organism>
<dbReference type="Gene3D" id="1.10.10.10">
    <property type="entry name" value="Winged helix-like DNA-binding domain superfamily/Winged helix DNA-binding domain"/>
    <property type="match status" value="1"/>
</dbReference>
<dbReference type="PANTHER" id="PTHR30346:SF0">
    <property type="entry name" value="HCA OPERON TRANSCRIPTIONAL ACTIVATOR HCAR"/>
    <property type="match status" value="1"/>
</dbReference>
<protein>
    <submittedName>
        <fullName evidence="6">LysR family transcriptional regulator</fullName>
    </submittedName>
</protein>
<keyword evidence="3" id="KW-0238">DNA-binding</keyword>
<dbReference type="PRINTS" id="PR00039">
    <property type="entry name" value="HTHLYSR"/>
</dbReference>
<dbReference type="Gene3D" id="3.40.190.10">
    <property type="entry name" value="Periplasmic binding protein-like II"/>
    <property type="match status" value="2"/>
</dbReference>
<dbReference type="PANTHER" id="PTHR30346">
    <property type="entry name" value="TRANSCRIPTIONAL DUAL REGULATOR HCAR-RELATED"/>
    <property type="match status" value="1"/>
</dbReference>
<dbReference type="Pfam" id="PF00126">
    <property type="entry name" value="HTH_1"/>
    <property type="match status" value="1"/>
</dbReference>
<dbReference type="InterPro" id="IPR036390">
    <property type="entry name" value="WH_DNA-bd_sf"/>
</dbReference>
<gene>
    <name evidence="6" type="ORF">M8523_10260</name>
</gene>
<dbReference type="GO" id="GO:0003677">
    <property type="term" value="F:DNA binding"/>
    <property type="evidence" value="ECO:0007669"/>
    <property type="project" value="UniProtKB-KW"/>
</dbReference>
<dbReference type="AlphaFoldDB" id="A0AA42CII1"/>
<name>A0AA42CII1_9HYPH</name>
<reference evidence="6" key="1">
    <citation type="submission" date="2022-05" db="EMBL/GenBank/DDBJ databases">
        <authorList>
            <person name="Pankratov T."/>
        </authorList>
    </citation>
    <scope>NUCLEOTIDE SEQUENCE</scope>
    <source>
        <strain evidence="6">BP6-180914</strain>
    </source>
</reference>
<evidence type="ECO:0000256" key="4">
    <source>
        <dbReference type="ARBA" id="ARBA00023163"/>
    </source>
</evidence>
<comment type="caution">
    <text evidence="6">The sequence shown here is derived from an EMBL/GenBank/DDBJ whole genome shotgun (WGS) entry which is preliminary data.</text>
</comment>
<dbReference type="SUPFAM" id="SSF46785">
    <property type="entry name" value="Winged helix' DNA-binding domain"/>
    <property type="match status" value="1"/>
</dbReference>
<evidence type="ECO:0000259" key="5">
    <source>
        <dbReference type="PROSITE" id="PS50931"/>
    </source>
</evidence>
<proteinExistence type="inferred from homology"/>
<keyword evidence="2" id="KW-0805">Transcription regulation</keyword>
<evidence type="ECO:0000256" key="1">
    <source>
        <dbReference type="ARBA" id="ARBA00009437"/>
    </source>
</evidence>
<dbReference type="RefSeq" id="WP_282584767.1">
    <property type="nucleotide sequence ID" value="NZ_JAMOIM010000005.1"/>
</dbReference>
<keyword evidence="4" id="KW-0804">Transcription</keyword>
<evidence type="ECO:0000256" key="2">
    <source>
        <dbReference type="ARBA" id="ARBA00023015"/>
    </source>
</evidence>
<dbReference type="Proteomes" id="UP001165667">
    <property type="component" value="Unassembled WGS sequence"/>
</dbReference>
<accession>A0AA42CII1</accession>
<dbReference type="EMBL" id="JAMOIM010000005">
    <property type="protein sequence ID" value="MCW6508404.1"/>
    <property type="molecule type" value="Genomic_DNA"/>
</dbReference>
<evidence type="ECO:0000313" key="6">
    <source>
        <dbReference type="EMBL" id="MCW6508404.1"/>
    </source>
</evidence>
<evidence type="ECO:0000256" key="3">
    <source>
        <dbReference type="ARBA" id="ARBA00023125"/>
    </source>
</evidence>
<dbReference type="InterPro" id="IPR036388">
    <property type="entry name" value="WH-like_DNA-bd_sf"/>
</dbReference>
<comment type="similarity">
    <text evidence="1">Belongs to the LysR transcriptional regulatory family.</text>
</comment>
<dbReference type="GO" id="GO:0032993">
    <property type="term" value="C:protein-DNA complex"/>
    <property type="evidence" value="ECO:0007669"/>
    <property type="project" value="TreeGrafter"/>
</dbReference>
<evidence type="ECO:0000313" key="7">
    <source>
        <dbReference type="Proteomes" id="UP001165667"/>
    </source>
</evidence>
<dbReference type="GO" id="GO:0003700">
    <property type="term" value="F:DNA-binding transcription factor activity"/>
    <property type="evidence" value="ECO:0007669"/>
    <property type="project" value="InterPro"/>
</dbReference>
<dbReference type="Pfam" id="PF03466">
    <property type="entry name" value="LysR_substrate"/>
    <property type="match status" value="1"/>
</dbReference>